<evidence type="ECO:0000256" key="2">
    <source>
        <dbReference type="ARBA" id="ARBA00022729"/>
    </source>
</evidence>
<protein>
    <submittedName>
        <fullName evidence="5">Periplasmic chaperone for outer membrane proteins Skp</fullName>
    </submittedName>
</protein>
<comment type="similarity">
    <text evidence="1">Belongs to the Skp family.</text>
</comment>
<evidence type="ECO:0000256" key="3">
    <source>
        <dbReference type="SAM" id="MobiDB-lite"/>
    </source>
</evidence>
<dbReference type="Proteomes" id="UP000199355">
    <property type="component" value="Unassembled WGS sequence"/>
</dbReference>
<dbReference type="SMART" id="SM00935">
    <property type="entry name" value="OmpH"/>
    <property type="match status" value="1"/>
</dbReference>
<proteinExistence type="inferred from homology"/>
<feature type="chain" id="PRO_5011568860" evidence="4">
    <location>
        <begin position="24"/>
        <end position="197"/>
    </location>
</feature>
<evidence type="ECO:0000313" key="6">
    <source>
        <dbReference type="Proteomes" id="UP000199355"/>
    </source>
</evidence>
<evidence type="ECO:0000313" key="5">
    <source>
        <dbReference type="EMBL" id="SDF83725.1"/>
    </source>
</evidence>
<dbReference type="GO" id="GO:0051082">
    <property type="term" value="F:unfolded protein binding"/>
    <property type="evidence" value="ECO:0007669"/>
    <property type="project" value="InterPro"/>
</dbReference>
<dbReference type="Gene3D" id="3.30.910.20">
    <property type="entry name" value="Skp domain"/>
    <property type="match status" value="1"/>
</dbReference>
<dbReference type="PANTHER" id="PTHR35089:SF1">
    <property type="entry name" value="CHAPERONE PROTEIN SKP"/>
    <property type="match status" value="1"/>
</dbReference>
<dbReference type="GO" id="GO:0005829">
    <property type="term" value="C:cytosol"/>
    <property type="evidence" value="ECO:0007669"/>
    <property type="project" value="TreeGrafter"/>
</dbReference>
<dbReference type="InterPro" id="IPR005632">
    <property type="entry name" value="Chaperone_Skp"/>
</dbReference>
<evidence type="ECO:0000256" key="1">
    <source>
        <dbReference type="ARBA" id="ARBA00009091"/>
    </source>
</evidence>
<dbReference type="EMBL" id="FNBX01000015">
    <property type="protein sequence ID" value="SDF83725.1"/>
    <property type="molecule type" value="Genomic_DNA"/>
</dbReference>
<accession>A0A1G7PBP4</accession>
<gene>
    <name evidence="5" type="ORF">SAMN05192586_11527</name>
</gene>
<dbReference type="InterPro" id="IPR024930">
    <property type="entry name" value="Skp_dom_sf"/>
</dbReference>
<dbReference type="STRING" id="571438.SAMN05192586_11527"/>
<sequence>MRISFFAPLALGLCLLLPACQQAETAKPQLAVVDMARIMRDSEPGKAGVKFLEGIQAEMQTSLNDIQSRLEKNPNDAQAQKELQTVYMGAQQRMQVEQQNVINVLYDMVQRVINGYRVEKGYAVILSSEAAAAYDSKADVTADIVAAVNKQKVDFKPAAAAKPEAGKEDAAPAADAAAQKDAGQKDAAQPDAAPAKK</sequence>
<dbReference type="PANTHER" id="PTHR35089">
    <property type="entry name" value="CHAPERONE PROTEIN SKP"/>
    <property type="match status" value="1"/>
</dbReference>
<evidence type="ECO:0000256" key="4">
    <source>
        <dbReference type="SAM" id="SignalP"/>
    </source>
</evidence>
<keyword evidence="6" id="KW-1185">Reference proteome</keyword>
<dbReference type="OrthoDB" id="5456938at2"/>
<feature type="compositionally biased region" description="Low complexity" evidence="3">
    <location>
        <begin position="171"/>
        <end position="197"/>
    </location>
</feature>
<dbReference type="Pfam" id="PF03938">
    <property type="entry name" value="OmpH"/>
    <property type="match status" value="1"/>
</dbReference>
<reference evidence="6" key="1">
    <citation type="submission" date="2016-10" db="EMBL/GenBank/DDBJ databases">
        <authorList>
            <person name="Varghese N."/>
            <person name="Submissions S."/>
        </authorList>
    </citation>
    <scope>NUCLEOTIDE SEQUENCE [LARGE SCALE GENOMIC DNA]</scope>
    <source>
        <strain evidence="6">KHC7</strain>
    </source>
</reference>
<dbReference type="GO" id="GO:0050821">
    <property type="term" value="P:protein stabilization"/>
    <property type="evidence" value="ECO:0007669"/>
    <property type="project" value="TreeGrafter"/>
</dbReference>
<feature type="region of interest" description="Disordered" evidence="3">
    <location>
        <begin position="156"/>
        <end position="197"/>
    </location>
</feature>
<keyword evidence="2 4" id="KW-0732">Signal</keyword>
<dbReference type="RefSeq" id="WP_092154544.1">
    <property type="nucleotide sequence ID" value="NZ_FNBX01000015.1"/>
</dbReference>
<feature type="signal peptide" evidence="4">
    <location>
        <begin position="1"/>
        <end position="23"/>
    </location>
</feature>
<dbReference type="SUPFAM" id="SSF111384">
    <property type="entry name" value="OmpH-like"/>
    <property type="match status" value="1"/>
</dbReference>
<dbReference type="AlphaFoldDB" id="A0A1G7PBP4"/>
<name>A0A1G7PBP4_9BACT</name>
<organism evidence="5 6">
    <name type="scientific">Desulfovibrio legallii</name>
    <dbReference type="NCBI Taxonomy" id="571438"/>
    <lineage>
        <taxon>Bacteria</taxon>
        <taxon>Pseudomonadati</taxon>
        <taxon>Thermodesulfobacteriota</taxon>
        <taxon>Desulfovibrionia</taxon>
        <taxon>Desulfovibrionales</taxon>
        <taxon>Desulfovibrionaceae</taxon>
        <taxon>Desulfovibrio</taxon>
    </lineage>
</organism>